<gene>
    <name evidence="2" type="ORF">C7U54_03830</name>
</gene>
<dbReference type="InterPro" id="IPR026881">
    <property type="entry name" value="WYL_dom"/>
</dbReference>
<dbReference type="EMBL" id="PYLQ01000003">
    <property type="protein sequence ID" value="PST42790.1"/>
    <property type="molecule type" value="Genomic_DNA"/>
</dbReference>
<proteinExistence type="predicted"/>
<protein>
    <recommendedName>
        <fullName evidence="1">WYL domain-containing protein</fullName>
    </recommendedName>
</protein>
<dbReference type="Pfam" id="PF13280">
    <property type="entry name" value="WYL"/>
    <property type="match status" value="1"/>
</dbReference>
<dbReference type="PROSITE" id="PS52050">
    <property type="entry name" value="WYL"/>
    <property type="match status" value="1"/>
</dbReference>
<dbReference type="RefSeq" id="WP_107029370.1">
    <property type="nucleotide sequence ID" value="NZ_PYLQ01000003.1"/>
</dbReference>
<name>A0A2T3G5H3_9FIRM</name>
<comment type="caution">
    <text evidence="2">The sequence shown here is derived from an EMBL/GenBank/DDBJ whole genome shotgun (WGS) entry which is preliminary data.</text>
</comment>
<evidence type="ECO:0000259" key="1">
    <source>
        <dbReference type="Pfam" id="PF13280"/>
    </source>
</evidence>
<dbReference type="Proteomes" id="UP000240974">
    <property type="component" value="Unassembled WGS sequence"/>
</dbReference>
<reference evidence="2 3" key="1">
    <citation type="journal article" date="2019" name="Int. J. Syst. Evol. Microbiol.">
        <title>Faecalibacillus intestinalis gen. nov., sp. nov. and Faecalibacillus faecis sp. nov., isolated from human faeces.</title>
        <authorList>
            <person name="Seo B."/>
            <person name="Jeon K."/>
            <person name="Baek I."/>
            <person name="Lee Y.M."/>
            <person name="Baek K."/>
            <person name="Ko G."/>
        </authorList>
    </citation>
    <scope>NUCLEOTIDE SEQUENCE [LARGE SCALE GENOMIC DNA]</scope>
    <source>
        <strain evidence="2 3">SNUG30099</strain>
    </source>
</reference>
<organism evidence="2 3">
    <name type="scientific">Faecalibacillus intestinalis</name>
    <dbReference type="NCBI Taxonomy" id="1982626"/>
    <lineage>
        <taxon>Bacteria</taxon>
        <taxon>Bacillati</taxon>
        <taxon>Bacillota</taxon>
        <taxon>Erysipelotrichia</taxon>
        <taxon>Erysipelotrichales</taxon>
        <taxon>Coprobacillaceae</taxon>
        <taxon>Faecalibacillus</taxon>
    </lineage>
</organism>
<keyword evidence="3" id="KW-1185">Reference proteome</keyword>
<dbReference type="AlphaFoldDB" id="A0A2T3G5H3"/>
<sequence length="336" mass="40402">MNRNKDHDSYIKYISVIDLIIKNSDEKNPITINQIQDLIYDKGYDFKIDFRIVKKFVENYNNYYEDTIIKTYKEGRNNYFYYENPNLDLMEAKAIIDLVYSSHFFTLKTKENYKKRMQDLFSIHNQAYFQKRLNLHVVKNENEQVFYQELEVITKAIKEKKKIRFEYQKPSLTFNEKHKLTELAPIDTVFSNNEYYLLCQGAKDPNTCIQYRLDYVKNVEIVKDSDVKFDDYQLNSFEKKLNNMTYMYGEGKIEVIELEFTPNVYSNMIDKFGKNIHPKKINENLYCVQVRHIINSTFYSWIIGFGGRIQIADNDVHKKQFRDFLMENFINKNNAD</sequence>
<feature type="domain" description="WYL" evidence="1">
    <location>
        <begin position="150"/>
        <end position="221"/>
    </location>
</feature>
<accession>A0A2T3G5H3</accession>
<evidence type="ECO:0000313" key="2">
    <source>
        <dbReference type="EMBL" id="PST42790.1"/>
    </source>
</evidence>
<evidence type="ECO:0000313" key="3">
    <source>
        <dbReference type="Proteomes" id="UP000240974"/>
    </source>
</evidence>